<dbReference type="Gene3D" id="3.40.710.10">
    <property type="entry name" value="DD-peptidase/beta-lactamase superfamily"/>
    <property type="match status" value="1"/>
</dbReference>
<dbReference type="PANTHER" id="PTHR22935">
    <property type="entry name" value="PENICILLIN-BINDING PROTEIN"/>
    <property type="match status" value="1"/>
</dbReference>
<keyword evidence="5" id="KW-1185">Reference proteome</keyword>
<dbReference type="InterPro" id="IPR001466">
    <property type="entry name" value="Beta-lactam-related"/>
</dbReference>
<proteinExistence type="inferred from homology"/>
<dbReference type="OMA" id="MWSSAND"/>
<comment type="similarity">
    <text evidence="1">Belongs to the beta-lactamase family.</text>
</comment>
<evidence type="ECO:0000256" key="2">
    <source>
        <dbReference type="SAM" id="Phobius"/>
    </source>
</evidence>
<dbReference type="AlphaFoldDB" id="A0A0D2PB28"/>
<dbReference type="InterPro" id="IPR051478">
    <property type="entry name" value="Beta-lactamase-like_AB/R"/>
</dbReference>
<keyword evidence="2" id="KW-0812">Transmembrane</keyword>
<dbReference type="OrthoDB" id="428260at2759"/>
<dbReference type="STRING" id="945553.A0A0D2PB28"/>
<gene>
    <name evidence="4" type="ORF">HYPSUDRAFT_75798</name>
</gene>
<evidence type="ECO:0000259" key="3">
    <source>
        <dbReference type="Pfam" id="PF00144"/>
    </source>
</evidence>
<reference evidence="5" key="1">
    <citation type="submission" date="2014-04" db="EMBL/GenBank/DDBJ databases">
        <title>Evolutionary Origins and Diversification of the Mycorrhizal Mutualists.</title>
        <authorList>
            <consortium name="DOE Joint Genome Institute"/>
            <consortium name="Mycorrhizal Genomics Consortium"/>
            <person name="Kohler A."/>
            <person name="Kuo A."/>
            <person name="Nagy L.G."/>
            <person name="Floudas D."/>
            <person name="Copeland A."/>
            <person name="Barry K.W."/>
            <person name="Cichocki N."/>
            <person name="Veneault-Fourrey C."/>
            <person name="LaButti K."/>
            <person name="Lindquist E.A."/>
            <person name="Lipzen A."/>
            <person name="Lundell T."/>
            <person name="Morin E."/>
            <person name="Murat C."/>
            <person name="Riley R."/>
            <person name="Ohm R."/>
            <person name="Sun H."/>
            <person name="Tunlid A."/>
            <person name="Henrissat B."/>
            <person name="Grigoriev I.V."/>
            <person name="Hibbett D.S."/>
            <person name="Martin F."/>
        </authorList>
    </citation>
    <scope>NUCLEOTIDE SEQUENCE [LARGE SCALE GENOMIC DNA]</scope>
    <source>
        <strain evidence="5">FD-334 SS-4</strain>
    </source>
</reference>
<keyword evidence="2" id="KW-1133">Transmembrane helix</keyword>
<dbReference type="SUPFAM" id="SSF56601">
    <property type="entry name" value="beta-lactamase/transpeptidase-like"/>
    <property type="match status" value="1"/>
</dbReference>
<feature type="domain" description="Beta-lactamase-related" evidence="3">
    <location>
        <begin position="102"/>
        <end position="465"/>
    </location>
</feature>
<organism evidence="4 5">
    <name type="scientific">Hypholoma sublateritium (strain FD-334 SS-4)</name>
    <dbReference type="NCBI Taxonomy" id="945553"/>
    <lineage>
        <taxon>Eukaryota</taxon>
        <taxon>Fungi</taxon>
        <taxon>Dikarya</taxon>
        <taxon>Basidiomycota</taxon>
        <taxon>Agaricomycotina</taxon>
        <taxon>Agaricomycetes</taxon>
        <taxon>Agaricomycetidae</taxon>
        <taxon>Agaricales</taxon>
        <taxon>Agaricineae</taxon>
        <taxon>Strophariaceae</taxon>
        <taxon>Hypholoma</taxon>
    </lineage>
</organism>
<dbReference type="Proteomes" id="UP000054270">
    <property type="component" value="Unassembled WGS sequence"/>
</dbReference>
<sequence>MGKPNLHQVVGRAAAQTTPRAHSLLKWVVLLTLVLTLSTFLNTPLGLVSHVSFFASKLTTSVWEIRFGSGDICHAPAPNLFAYHPPRLSNERIVKASKDLDKYLSDRASKPDIDSISISVVTSAGPIFEGGYGTLKANETDTNSDDARPVDRDSIYRIASISKMFTVLETLILRERGALSWDDPVDMYLPRFNPPSYGWASHLSGLEEFVEETPRITIRQLASHLAGLGRDYPPSDIGEWPFVKDPKANASTSTLYPEISYDEVINAVSTFPLVNIPYEYPVYSNTGMDLLGLANVAANKLASGVPADEPQTHKELVKRDIFDPLGMRASFFRVPDDAALRRHIAIPSKNAEWADIPLGDVSDSAGGQYSSLADLVTVMKTLLSPTARGGLIPAGVVREWLRPLHTWGSGGQEVGAPWEITTLADAKAYTKGGNLPGYHSEFALVPEHAVGIVVLVTGEYQDTSTILKEAAKRIVAPIAKLHVEEVAKHYAGTWVNGDDVAEVEVKKGALILKKLFIRGIDVLGLVQNHPFGSGVAQRGGEPISLWTTGRPGEFRLALGRPELNKVRDVGCMPYWISIDPGLNSRGAPVDLLYWRNGVLTYPSSGVSFSRK</sequence>
<feature type="transmembrane region" description="Helical" evidence="2">
    <location>
        <begin position="27"/>
        <end position="48"/>
    </location>
</feature>
<evidence type="ECO:0000313" key="4">
    <source>
        <dbReference type="EMBL" id="KJA25781.1"/>
    </source>
</evidence>
<evidence type="ECO:0000256" key="1">
    <source>
        <dbReference type="ARBA" id="ARBA00038473"/>
    </source>
</evidence>
<keyword evidence="2" id="KW-0472">Membrane</keyword>
<dbReference type="InterPro" id="IPR012338">
    <property type="entry name" value="Beta-lactam/transpept-like"/>
</dbReference>
<dbReference type="EMBL" id="KN817530">
    <property type="protein sequence ID" value="KJA25781.1"/>
    <property type="molecule type" value="Genomic_DNA"/>
</dbReference>
<dbReference type="PANTHER" id="PTHR22935:SF95">
    <property type="entry name" value="BETA-LACTAMASE-LIKE 1-RELATED"/>
    <property type="match status" value="1"/>
</dbReference>
<protein>
    <recommendedName>
        <fullName evidence="3">Beta-lactamase-related domain-containing protein</fullName>
    </recommendedName>
</protein>
<evidence type="ECO:0000313" key="5">
    <source>
        <dbReference type="Proteomes" id="UP000054270"/>
    </source>
</evidence>
<dbReference type="Pfam" id="PF00144">
    <property type="entry name" value="Beta-lactamase"/>
    <property type="match status" value="1"/>
</dbReference>
<name>A0A0D2PB28_HYPSF</name>
<accession>A0A0D2PB28</accession>